<comment type="caution">
    <text evidence="1">The sequence shown here is derived from an EMBL/GenBank/DDBJ whole genome shotgun (WGS) entry which is preliminary data.</text>
</comment>
<keyword evidence="2" id="KW-1185">Reference proteome</keyword>
<accession>A0ABN7W3M3</accession>
<evidence type="ECO:0000313" key="2">
    <source>
        <dbReference type="Proteomes" id="UP000789901"/>
    </source>
</evidence>
<proteinExistence type="predicted"/>
<feature type="non-terminal residue" evidence="1">
    <location>
        <position position="50"/>
    </location>
</feature>
<dbReference type="Proteomes" id="UP000789901">
    <property type="component" value="Unassembled WGS sequence"/>
</dbReference>
<sequence>MVIRKLKTATKIIDDFDSSASQLSGYPTLINKNVVSLVVKRVMWYPIMPL</sequence>
<organism evidence="1 2">
    <name type="scientific">Gigaspora margarita</name>
    <dbReference type="NCBI Taxonomy" id="4874"/>
    <lineage>
        <taxon>Eukaryota</taxon>
        <taxon>Fungi</taxon>
        <taxon>Fungi incertae sedis</taxon>
        <taxon>Mucoromycota</taxon>
        <taxon>Glomeromycotina</taxon>
        <taxon>Glomeromycetes</taxon>
        <taxon>Diversisporales</taxon>
        <taxon>Gigasporaceae</taxon>
        <taxon>Gigaspora</taxon>
    </lineage>
</organism>
<protein>
    <submittedName>
        <fullName evidence="1">21114_t:CDS:1</fullName>
    </submittedName>
</protein>
<dbReference type="EMBL" id="CAJVQB010029624">
    <property type="protein sequence ID" value="CAG8814338.1"/>
    <property type="molecule type" value="Genomic_DNA"/>
</dbReference>
<evidence type="ECO:0000313" key="1">
    <source>
        <dbReference type="EMBL" id="CAG8814338.1"/>
    </source>
</evidence>
<gene>
    <name evidence="1" type="ORF">GMARGA_LOCUS26022</name>
</gene>
<name>A0ABN7W3M3_GIGMA</name>
<reference evidence="1 2" key="1">
    <citation type="submission" date="2021-06" db="EMBL/GenBank/DDBJ databases">
        <authorList>
            <person name="Kallberg Y."/>
            <person name="Tangrot J."/>
            <person name="Rosling A."/>
        </authorList>
    </citation>
    <scope>NUCLEOTIDE SEQUENCE [LARGE SCALE GENOMIC DNA]</scope>
    <source>
        <strain evidence="1 2">120-4 pot B 10/14</strain>
    </source>
</reference>